<proteinExistence type="predicted"/>
<sequence length="164" mass="18370">MASGGITTRSLCAHANIPAPLIHANLYKWLRLLDGDLSSLAGSKANNIIVNTCGGTRAREQPKVVDSVSCRQMFLRSYTFSRKESFPEKTKKRFGKIVRVGGLFRRITAAKDHKYKRQSAAKRKRSCLVVVRRVKEASSAALSSMCRRFLFCTAKVDVLARRSY</sequence>
<dbReference type="AlphaFoldDB" id="W9R0B3"/>
<keyword evidence="2" id="KW-1185">Reference proteome</keyword>
<gene>
    <name evidence="1" type="ORF">L484_007194</name>
</gene>
<dbReference type="Proteomes" id="UP000030645">
    <property type="component" value="Unassembled WGS sequence"/>
</dbReference>
<name>W9R0B3_9ROSA</name>
<accession>W9R0B3</accession>
<dbReference type="OrthoDB" id="1194533at2759"/>
<dbReference type="KEGG" id="mnt:21390600"/>
<reference evidence="2" key="1">
    <citation type="submission" date="2013-01" db="EMBL/GenBank/DDBJ databases">
        <title>Draft Genome Sequence of a Mulberry Tree, Morus notabilis C.K. Schneid.</title>
        <authorList>
            <person name="He N."/>
            <person name="Zhao S."/>
        </authorList>
    </citation>
    <scope>NUCLEOTIDE SEQUENCE</scope>
</reference>
<dbReference type="PANTHER" id="PTHR35304:SF1">
    <property type="entry name" value="OS05G0120300 PROTEIN"/>
    <property type="match status" value="1"/>
</dbReference>
<evidence type="ECO:0000313" key="2">
    <source>
        <dbReference type="Proteomes" id="UP000030645"/>
    </source>
</evidence>
<evidence type="ECO:0000313" key="1">
    <source>
        <dbReference type="EMBL" id="EXB53251.1"/>
    </source>
</evidence>
<dbReference type="STRING" id="981085.W9R0B3"/>
<protein>
    <submittedName>
        <fullName evidence="1">Uncharacterized protein</fullName>
    </submittedName>
</protein>
<dbReference type="PANTHER" id="PTHR35304">
    <property type="entry name" value="OS05G0120300 PROTEIN-RELATED"/>
    <property type="match status" value="1"/>
</dbReference>
<organism evidence="1 2">
    <name type="scientific">Morus notabilis</name>
    <dbReference type="NCBI Taxonomy" id="981085"/>
    <lineage>
        <taxon>Eukaryota</taxon>
        <taxon>Viridiplantae</taxon>
        <taxon>Streptophyta</taxon>
        <taxon>Embryophyta</taxon>
        <taxon>Tracheophyta</taxon>
        <taxon>Spermatophyta</taxon>
        <taxon>Magnoliopsida</taxon>
        <taxon>eudicotyledons</taxon>
        <taxon>Gunneridae</taxon>
        <taxon>Pentapetalae</taxon>
        <taxon>rosids</taxon>
        <taxon>fabids</taxon>
        <taxon>Rosales</taxon>
        <taxon>Moraceae</taxon>
        <taxon>Moreae</taxon>
        <taxon>Morus</taxon>
    </lineage>
</organism>
<dbReference type="EMBL" id="KE344085">
    <property type="protein sequence ID" value="EXB53251.1"/>
    <property type="molecule type" value="Genomic_DNA"/>
</dbReference>